<keyword evidence="2" id="KW-1185">Reference proteome</keyword>
<dbReference type="Proteomes" id="UP001479436">
    <property type="component" value="Unassembled WGS sequence"/>
</dbReference>
<protein>
    <submittedName>
        <fullName evidence="1">Uncharacterized protein</fullName>
    </submittedName>
</protein>
<proteinExistence type="predicted"/>
<evidence type="ECO:0000313" key="1">
    <source>
        <dbReference type="EMBL" id="KAK9761780.1"/>
    </source>
</evidence>
<name>A0ABR2WJU6_9FUNG</name>
<reference evidence="1 2" key="1">
    <citation type="submission" date="2023-04" db="EMBL/GenBank/DDBJ databases">
        <title>Genome of Basidiobolus ranarum AG-B5.</title>
        <authorList>
            <person name="Stajich J.E."/>
            <person name="Carter-House D."/>
            <person name="Gryganskyi A."/>
        </authorList>
    </citation>
    <scope>NUCLEOTIDE SEQUENCE [LARGE SCALE GENOMIC DNA]</scope>
    <source>
        <strain evidence="1 2">AG-B5</strain>
    </source>
</reference>
<comment type="caution">
    <text evidence="1">The sequence shown here is derived from an EMBL/GenBank/DDBJ whole genome shotgun (WGS) entry which is preliminary data.</text>
</comment>
<gene>
    <name evidence="1" type="ORF">K7432_013065</name>
</gene>
<organism evidence="1 2">
    <name type="scientific">Basidiobolus ranarum</name>
    <dbReference type="NCBI Taxonomy" id="34480"/>
    <lineage>
        <taxon>Eukaryota</taxon>
        <taxon>Fungi</taxon>
        <taxon>Fungi incertae sedis</taxon>
        <taxon>Zoopagomycota</taxon>
        <taxon>Entomophthoromycotina</taxon>
        <taxon>Basidiobolomycetes</taxon>
        <taxon>Basidiobolales</taxon>
        <taxon>Basidiobolaceae</taxon>
        <taxon>Basidiobolus</taxon>
    </lineage>
</organism>
<evidence type="ECO:0000313" key="2">
    <source>
        <dbReference type="Proteomes" id="UP001479436"/>
    </source>
</evidence>
<sequence length="114" mass="13049">MIFFGYLSKYMVDYDNWPSLCTGGIYSETVCDLNSCFTRRPCAKIRLFYMYKCPCSMLAYTKDTGSGVYEEMIVHNNSRNSDSNALNSKNTTCSYELYCTGKSNFITAYSCLHD</sequence>
<dbReference type="EMBL" id="JASJQH010001223">
    <property type="protein sequence ID" value="KAK9761780.1"/>
    <property type="molecule type" value="Genomic_DNA"/>
</dbReference>
<accession>A0ABR2WJU6</accession>